<name>A0A6J7ISN6_9ZZZZ</name>
<dbReference type="InterPro" id="IPR029060">
    <property type="entry name" value="PIN-like_dom_sf"/>
</dbReference>
<dbReference type="GO" id="GO:0016787">
    <property type="term" value="F:hydrolase activity"/>
    <property type="evidence" value="ECO:0007669"/>
    <property type="project" value="UniProtKB-KW"/>
</dbReference>
<dbReference type="InterPro" id="IPR002716">
    <property type="entry name" value="PIN_dom"/>
</dbReference>
<sequence>MIVDSSAWIDFLRNSNIAIADLVEEALVEGAAVTGTIVMELLAGARTEKQLTDLEHLLGRARLLPTEPEDFEDAALLYRTCRQNGVTIRTMSDCLIAATAIRCGQPVLHNDRDFALLSQYTELRVIDPTQG</sequence>
<organism evidence="9">
    <name type="scientific">freshwater metagenome</name>
    <dbReference type="NCBI Taxonomy" id="449393"/>
    <lineage>
        <taxon>unclassified sequences</taxon>
        <taxon>metagenomes</taxon>
        <taxon>ecological metagenomes</taxon>
    </lineage>
</organism>
<dbReference type="CDD" id="cd18756">
    <property type="entry name" value="PIN_MtVapC15-VapC11-like"/>
    <property type="match status" value="1"/>
</dbReference>
<gene>
    <name evidence="7" type="ORF">UFOPK1827_00276</name>
    <name evidence="8" type="ORF">UFOPK2000_01235</name>
    <name evidence="9" type="ORF">UFOPK3708_01008</name>
</gene>
<dbReference type="InterPro" id="IPR051749">
    <property type="entry name" value="PINc/VapC_TA_RNase"/>
</dbReference>
<evidence type="ECO:0000256" key="4">
    <source>
        <dbReference type="ARBA" id="ARBA00022801"/>
    </source>
</evidence>
<evidence type="ECO:0000313" key="9">
    <source>
        <dbReference type="EMBL" id="CAB4933820.1"/>
    </source>
</evidence>
<reference evidence="9" key="1">
    <citation type="submission" date="2020-05" db="EMBL/GenBank/DDBJ databases">
        <authorList>
            <person name="Chiriac C."/>
            <person name="Salcher M."/>
            <person name="Ghai R."/>
            <person name="Kavagutti S V."/>
        </authorList>
    </citation>
    <scope>NUCLEOTIDE SEQUENCE</scope>
</reference>
<feature type="domain" description="PIN" evidence="6">
    <location>
        <begin position="1"/>
        <end position="115"/>
    </location>
</feature>
<dbReference type="InterPro" id="IPR022907">
    <property type="entry name" value="VapC_family"/>
</dbReference>
<evidence type="ECO:0000256" key="1">
    <source>
        <dbReference type="ARBA" id="ARBA00022649"/>
    </source>
</evidence>
<keyword evidence="3" id="KW-0479">Metal-binding</keyword>
<evidence type="ECO:0000313" key="7">
    <source>
        <dbReference type="EMBL" id="CAB4596420.1"/>
    </source>
</evidence>
<dbReference type="SUPFAM" id="SSF88723">
    <property type="entry name" value="PIN domain-like"/>
    <property type="match status" value="1"/>
</dbReference>
<evidence type="ECO:0000256" key="3">
    <source>
        <dbReference type="ARBA" id="ARBA00022723"/>
    </source>
</evidence>
<proteinExistence type="inferred from homology"/>
<evidence type="ECO:0000313" key="8">
    <source>
        <dbReference type="EMBL" id="CAB4639236.1"/>
    </source>
</evidence>
<dbReference type="EMBL" id="CAEZUO010000007">
    <property type="protein sequence ID" value="CAB4596420.1"/>
    <property type="molecule type" value="Genomic_DNA"/>
</dbReference>
<keyword evidence="1" id="KW-1277">Toxin-antitoxin system</keyword>
<dbReference type="PANTHER" id="PTHR42740">
    <property type="entry name" value="RIBONUCLEASE VAPC3"/>
    <property type="match status" value="1"/>
</dbReference>
<evidence type="ECO:0000256" key="2">
    <source>
        <dbReference type="ARBA" id="ARBA00022722"/>
    </source>
</evidence>
<dbReference type="AlphaFoldDB" id="A0A6J7ISN6"/>
<dbReference type="PANTHER" id="PTHR42740:SF1">
    <property type="entry name" value="RIBONUCLEASE VAPC3"/>
    <property type="match status" value="1"/>
</dbReference>
<protein>
    <submittedName>
        <fullName evidence="9">Unannotated protein</fullName>
    </submittedName>
</protein>
<dbReference type="EMBL" id="CAFBNA010000055">
    <property type="protein sequence ID" value="CAB4933820.1"/>
    <property type="molecule type" value="Genomic_DNA"/>
</dbReference>
<accession>A0A6J7ISN6</accession>
<dbReference type="EMBL" id="CAEZVK010000153">
    <property type="protein sequence ID" value="CAB4639236.1"/>
    <property type="molecule type" value="Genomic_DNA"/>
</dbReference>
<evidence type="ECO:0000259" key="6">
    <source>
        <dbReference type="Pfam" id="PF01850"/>
    </source>
</evidence>
<keyword evidence="5" id="KW-0460">Magnesium</keyword>
<dbReference type="HAMAP" id="MF_00265">
    <property type="entry name" value="VapC_Nob1"/>
    <property type="match status" value="1"/>
</dbReference>
<dbReference type="GO" id="GO:0046872">
    <property type="term" value="F:metal ion binding"/>
    <property type="evidence" value="ECO:0007669"/>
    <property type="project" value="UniProtKB-KW"/>
</dbReference>
<keyword evidence="2" id="KW-0540">Nuclease</keyword>
<dbReference type="GO" id="GO:0004540">
    <property type="term" value="F:RNA nuclease activity"/>
    <property type="evidence" value="ECO:0007669"/>
    <property type="project" value="InterPro"/>
</dbReference>
<keyword evidence="4" id="KW-0378">Hydrolase</keyword>
<dbReference type="Gene3D" id="3.40.50.1010">
    <property type="entry name" value="5'-nuclease"/>
    <property type="match status" value="1"/>
</dbReference>
<dbReference type="Pfam" id="PF01850">
    <property type="entry name" value="PIN"/>
    <property type="match status" value="1"/>
</dbReference>
<evidence type="ECO:0000256" key="5">
    <source>
        <dbReference type="ARBA" id="ARBA00022842"/>
    </source>
</evidence>